<proteinExistence type="predicted"/>
<gene>
    <name evidence="2" type="ORF">M23134_02223</name>
</gene>
<dbReference type="Proteomes" id="UP000004095">
    <property type="component" value="Unassembled WGS sequence"/>
</dbReference>
<name>A1ZNK2_MICM2</name>
<organism evidence="2 3">
    <name type="scientific">Microscilla marina ATCC 23134</name>
    <dbReference type="NCBI Taxonomy" id="313606"/>
    <lineage>
        <taxon>Bacteria</taxon>
        <taxon>Pseudomonadati</taxon>
        <taxon>Bacteroidota</taxon>
        <taxon>Cytophagia</taxon>
        <taxon>Cytophagales</taxon>
        <taxon>Microscillaceae</taxon>
        <taxon>Microscilla</taxon>
    </lineage>
</organism>
<dbReference type="AlphaFoldDB" id="A1ZNK2"/>
<keyword evidence="1" id="KW-0732">Signal</keyword>
<evidence type="ECO:0008006" key="4">
    <source>
        <dbReference type="Google" id="ProtNLM"/>
    </source>
</evidence>
<evidence type="ECO:0000256" key="1">
    <source>
        <dbReference type="SAM" id="SignalP"/>
    </source>
</evidence>
<feature type="chain" id="PRO_5002641552" description="Lipoprotein" evidence="1">
    <location>
        <begin position="29"/>
        <end position="275"/>
    </location>
</feature>
<reference evidence="2 3" key="1">
    <citation type="submission" date="2007-01" db="EMBL/GenBank/DDBJ databases">
        <authorList>
            <person name="Haygood M."/>
            <person name="Podell S."/>
            <person name="Anderson C."/>
            <person name="Hopkinson B."/>
            <person name="Roe K."/>
            <person name="Barbeau K."/>
            <person name="Gaasterland T."/>
            <person name="Ferriera S."/>
            <person name="Johnson J."/>
            <person name="Kravitz S."/>
            <person name="Beeson K."/>
            <person name="Sutton G."/>
            <person name="Rogers Y.-H."/>
            <person name="Friedman R."/>
            <person name="Frazier M."/>
            <person name="Venter J.C."/>
        </authorList>
    </citation>
    <scope>NUCLEOTIDE SEQUENCE [LARGE SCALE GENOMIC DNA]</scope>
    <source>
        <strain evidence="2 3">ATCC 23134</strain>
    </source>
</reference>
<evidence type="ECO:0000313" key="2">
    <source>
        <dbReference type="EMBL" id="EAY28113.1"/>
    </source>
</evidence>
<comment type="caution">
    <text evidence="2">The sequence shown here is derived from an EMBL/GenBank/DDBJ whole genome shotgun (WGS) entry which is preliminary data.</text>
</comment>
<feature type="signal peptide" evidence="1">
    <location>
        <begin position="1"/>
        <end position="28"/>
    </location>
</feature>
<dbReference type="eggNOG" id="ENOG5033BI3">
    <property type="taxonomic scope" value="Bacteria"/>
</dbReference>
<dbReference type="EMBL" id="AAWS01000018">
    <property type="protein sequence ID" value="EAY28113.1"/>
    <property type="molecule type" value="Genomic_DNA"/>
</dbReference>
<evidence type="ECO:0000313" key="3">
    <source>
        <dbReference type="Proteomes" id="UP000004095"/>
    </source>
</evidence>
<keyword evidence="3" id="KW-1185">Reference proteome</keyword>
<sequence length="275" mass="32132">MIRQKYNTTMTKTFFIVLLISIQHLSFAQDVYNVINIKGKVSRNGKNIRRGQKLKATDKIKFVSPRALLLVSSQRYGRMVLSAKPAQKSMSEAAYILKNLVSKGRASARGDKKMVTREMIHYYFGKGEPHLILGEEATVKVKKSLFPLNKKSFFFMSYQYKGEKINKKLPFEDNRFTVNKDRLFRVEGKKVSGKGINDFGLFYYKNGEEVIDIGRVKLFFWDNAHQKKIDEMVKFMKANELTQSEIQDTVFAYLQKYFGEPNGDEFKTWYQKHYQ</sequence>
<protein>
    <recommendedName>
        <fullName evidence="4">Lipoprotein</fullName>
    </recommendedName>
</protein>
<accession>A1ZNK2</accession>